<dbReference type="SUPFAM" id="SSF53756">
    <property type="entry name" value="UDP-Glycosyltransferase/glycogen phosphorylase"/>
    <property type="match status" value="1"/>
</dbReference>
<feature type="domain" description="Glycosyltransferase subfamily 4-like N-terminal" evidence="2">
    <location>
        <begin position="16"/>
        <end position="192"/>
    </location>
</feature>
<proteinExistence type="predicted"/>
<dbReference type="InterPro" id="IPR050194">
    <property type="entry name" value="Glycosyltransferase_grp1"/>
</dbReference>
<dbReference type="Pfam" id="PF00534">
    <property type="entry name" value="Glycos_transf_1"/>
    <property type="match status" value="1"/>
</dbReference>
<evidence type="ECO:0000259" key="2">
    <source>
        <dbReference type="Pfam" id="PF13439"/>
    </source>
</evidence>
<dbReference type="RefSeq" id="WP_129452487.1">
    <property type="nucleotide sequence ID" value="NZ_CP034940.1"/>
</dbReference>
<dbReference type="Gene3D" id="3.40.50.2000">
    <property type="entry name" value="Glycogen Phosphorylase B"/>
    <property type="match status" value="2"/>
</dbReference>
<evidence type="ECO:0000313" key="4">
    <source>
        <dbReference type="Proteomes" id="UP000293073"/>
    </source>
</evidence>
<dbReference type="KEGG" id="hezz:EO776_14175"/>
<dbReference type="CDD" id="cd03801">
    <property type="entry name" value="GT4_PimA-like"/>
    <property type="match status" value="1"/>
</dbReference>
<organism evidence="3 4">
    <name type="scientific">Halorubrum ezzemoulense</name>
    <name type="common">Halorubrum chaoviator</name>
    <dbReference type="NCBI Taxonomy" id="337243"/>
    <lineage>
        <taxon>Archaea</taxon>
        <taxon>Methanobacteriati</taxon>
        <taxon>Methanobacteriota</taxon>
        <taxon>Stenosarchaea group</taxon>
        <taxon>Halobacteria</taxon>
        <taxon>Halobacteriales</taxon>
        <taxon>Haloferacaceae</taxon>
        <taxon>Halorubrum</taxon>
    </lineage>
</organism>
<reference evidence="4" key="1">
    <citation type="submission" date="2019-01" db="EMBL/GenBank/DDBJ databases">
        <title>Complete genome of Halorubrum ezzemoulense strain FB21.</title>
        <authorList>
            <person name="Feng Y."/>
            <person name="Louyakis A.S."/>
            <person name="Papke R.T."/>
            <person name="Gogarten J.P."/>
        </authorList>
    </citation>
    <scope>NUCLEOTIDE SEQUENCE [LARGE SCALE GENOMIC DNA]</scope>
    <source>
        <strain evidence="4">Fb21</strain>
    </source>
</reference>
<name>A0A481RIT5_HALEZ</name>
<dbReference type="EMBL" id="CP034940">
    <property type="protein sequence ID" value="QAY21076.1"/>
    <property type="molecule type" value="Genomic_DNA"/>
</dbReference>
<gene>
    <name evidence="3" type="ORF">EO776_14175</name>
</gene>
<dbReference type="AlphaFoldDB" id="A0A481RIT5"/>
<protein>
    <submittedName>
        <fullName evidence="3">Glycosyltransferase family 1 protein</fullName>
    </submittedName>
</protein>
<evidence type="ECO:0000259" key="1">
    <source>
        <dbReference type="Pfam" id="PF00534"/>
    </source>
</evidence>
<dbReference type="Proteomes" id="UP000293073">
    <property type="component" value="Chromosome"/>
</dbReference>
<dbReference type="GeneID" id="301360987"/>
<dbReference type="PANTHER" id="PTHR45947">
    <property type="entry name" value="SULFOQUINOVOSYL TRANSFERASE SQD2"/>
    <property type="match status" value="1"/>
</dbReference>
<sequence length="379" mass="42076">MRIAFVSNVVYPYITGGAEKRIHEIGTRLADRGHEVTVYGRHFWDGPREIAHEGMTLRAVAPEADLYAEDRRSITEAVDFAARALPPLRRRLRNNEHDVVVASVFPYFPVLSTKLASLRTDTPLVTTWHEVWGDYWEEYLGHLAPFGKITERVTARVPQQPIAVSSITADNLADIGPARETIEIIPNGIDVAQITTAPLPQERYDVLFAGRLIEHKNVDVLFDAFDDIAAEHDVTLGIIGDGPERDRLETKRNSLTHADRVDFLGFLDDYEDVLGHMRAADVFVSPSTREGFGLTFAEAMAADCTVIAADHPDSAADEVIGDAGFLIEPTVTSLTRKLDATLEGSRPPTSPVTHAKKCDWDRVAEQAEHVYQQTIDNSQ</sequence>
<accession>A0A481RIT5</accession>
<dbReference type="InterPro" id="IPR028098">
    <property type="entry name" value="Glyco_trans_4-like_N"/>
</dbReference>
<dbReference type="GO" id="GO:0016758">
    <property type="term" value="F:hexosyltransferase activity"/>
    <property type="evidence" value="ECO:0007669"/>
    <property type="project" value="TreeGrafter"/>
</dbReference>
<dbReference type="Pfam" id="PF13439">
    <property type="entry name" value="Glyco_transf_4"/>
    <property type="match status" value="1"/>
</dbReference>
<keyword evidence="3" id="KW-0808">Transferase</keyword>
<feature type="domain" description="Glycosyl transferase family 1" evidence="1">
    <location>
        <begin position="199"/>
        <end position="347"/>
    </location>
</feature>
<dbReference type="InterPro" id="IPR001296">
    <property type="entry name" value="Glyco_trans_1"/>
</dbReference>
<dbReference type="PANTHER" id="PTHR45947:SF3">
    <property type="entry name" value="SULFOQUINOVOSYL TRANSFERASE SQD2"/>
    <property type="match status" value="1"/>
</dbReference>
<evidence type="ECO:0000313" key="3">
    <source>
        <dbReference type="EMBL" id="QAY21076.1"/>
    </source>
</evidence>